<reference evidence="1" key="1">
    <citation type="submission" date="2013-04" db="EMBL/GenBank/DDBJ databases">
        <title>Comparative Genomics of Relapsing Fever Spirochetes.</title>
        <authorList>
            <person name="Schwan T.G."/>
            <person name="Raffel S.J."/>
            <person name="Porcella S.F."/>
            <person name="Martens C.A."/>
            <person name="Bruno D.P."/>
            <person name="Ricklefs S.M."/>
            <person name="Barbian K.B."/>
        </authorList>
    </citation>
    <scope>NUCLEOTIDE SEQUENCE</scope>
    <source>
        <strain evidence="1">Co53</strain>
        <plasmid evidence="1">unnamed</plasmid>
    </source>
</reference>
<dbReference type="AlphaFoldDB" id="W5SV69"/>
<protein>
    <submittedName>
        <fullName evidence="1">Uncharacterized protein</fullName>
    </submittedName>
</protein>
<dbReference type="EMBL" id="CP005746">
    <property type="protein sequence ID" value="AHH11114.1"/>
    <property type="molecule type" value="Genomic_DNA"/>
</dbReference>
<dbReference type="HOGENOM" id="CLU_622100_0_0_12"/>
<name>W5SV69_9SPIR</name>
<evidence type="ECO:0000313" key="2">
    <source>
        <dbReference type="Proteomes" id="UP000019330"/>
    </source>
</evidence>
<organism evidence="1">
    <name type="scientific">Borrelia coriaceae ATCC 43381</name>
    <dbReference type="NCBI Taxonomy" id="1408429"/>
    <lineage>
        <taxon>Bacteria</taxon>
        <taxon>Pseudomonadati</taxon>
        <taxon>Spirochaetota</taxon>
        <taxon>Spirochaetia</taxon>
        <taxon>Spirochaetales</taxon>
        <taxon>Borreliaceae</taxon>
        <taxon>Borrelia</taxon>
    </lineage>
</organism>
<keyword evidence="1" id="KW-0614">Plasmid</keyword>
<sequence length="476" mass="52617">MFMRLGKLAGMDRVNSDLNNSLDYNLRFASSNKFLAEQIASVLVDPNVVSDVNLKGIADDDFESDNFLVDLPSIDIELQKSKISKALDEALNFKRDFVGGLGIDGSLIKSSNLRQHSNYGEHLFADLMSSLMIRPKDMLNSPFFGNGLDGNGLNGSSRLSSDLSSNLNSRLSSDLSSKLNLDSNIFKLLSKLNSKSLSSSSNFKLRDSGVASRINDVTYDDFEKLKIERELASTGKFDTQVDINDFIRKTSGFKSLLSKVEPESTPAALFDAVKLASHLKGSTRQLEDNDDAVSVVYDLFQKGGEELSSIISDLSHLKESLSGFLDTGVSLDERLKQLLCDALLSLENADLNSKLKPSINSRADLRTDLSARVDSTLSDTRLGSVAGNLRTENLELVNGLRGDDMHMLLEELREFLSWACGLDLERNIIDPLGTYFTNVENAINSLRDTMMFNMQGVFLQNNMNDYKMGSEISRMP</sequence>
<gene>
    <name evidence="1" type="ORF">BCO_0021700</name>
</gene>
<dbReference type="Proteomes" id="UP000019330">
    <property type="component" value="Plasmid unnamed"/>
</dbReference>
<accession>W5SV69</accession>
<keyword evidence="2" id="KW-1185">Reference proteome</keyword>
<evidence type="ECO:0000313" key="1">
    <source>
        <dbReference type="EMBL" id="AHH11114.1"/>
    </source>
</evidence>
<geneLocation type="plasmid" evidence="1 2">
    <name>unnamed</name>
</geneLocation>
<proteinExistence type="predicted"/>